<dbReference type="InterPro" id="IPR013324">
    <property type="entry name" value="RNA_pol_sigma_r3/r4-like"/>
</dbReference>
<dbReference type="Pfam" id="PF04542">
    <property type="entry name" value="Sigma70_r2"/>
    <property type="match status" value="1"/>
</dbReference>
<dbReference type="GO" id="GO:0003677">
    <property type="term" value="F:DNA binding"/>
    <property type="evidence" value="ECO:0007669"/>
    <property type="project" value="InterPro"/>
</dbReference>
<dbReference type="InterPro" id="IPR014284">
    <property type="entry name" value="RNA_pol_sigma-70_dom"/>
</dbReference>
<evidence type="ECO:0000259" key="6">
    <source>
        <dbReference type="Pfam" id="PF08281"/>
    </source>
</evidence>
<dbReference type="Proteomes" id="UP000823921">
    <property type="component" value="Unassembled WGS sequence"/>
</dbReference>
<dbReference type="EMBL" id="DWXO01000050">
    <property type="protein sequence ID" value="HJB80303.1"/>
    <property type="molecule type" value="Genomic_DNA"/>
</dbReference>
<keyword evidence="4" id="KW-0804">Transcription</keyword>
<dbReference type="GO" id="GO:0006352">
    <property type="term" value="P:DNA-templated transcription initiation"/>
    <property type="evidence" value="ECO:0007669"/>
    <property type="project" value="InterPro"/>
</dbReference>
<dbReference type="CDD" id="cd06171">
    <property type="entry name" value="Sigma70_r4"/>
    <property type="match status" value="1"/>
</dbReference>
<accession>A0A9D2MND8</accession>
<feature type="domain" description="RNA polymerase sigma factor 70 region 4 type 2" evidence="6">
    <location>
        <begin position="131"/>
        <end position="183"/>
    </location>
</feature>
<dbReference type="PANTHER" id="PTHR43133">
    <property type="entry name" value="RNA POLYMERASE ECF-TYPE SIGMA FACTO"/>
    <property type="match status" value="1"/>
</dbReference>
<evidence type="ECO:0000256" key="4">
    <source>
        <dbReference type="ARBA" id="ARBA00023163"/>
    </source>
</evidence>
<dbReference type="Pfam" id="PF08281">
    <property type="entry name" value="Sigma70_r4_2"/>
    <property type="match status" value="1"/>
</dbReference>
<dbReference type="NCBIfam" id="TIGR02937">
    <property type="entry name" value="sigma70-ECF"/>
    <property type="match status" value="1"/>
</dbReference>
<dbReference type="Gene3D" id="1.10.10.10">
    <property type="entry name" value="Winged helix-like DNA-binding domain superfamily/Winged helix DNA-binding domain"/>
    <property type="match status" value="1"/>
</dbReference>
<organism evidence="7 8">
    <name type="scientific">Candidatus Flavonifractor intestinigallinarum</name>
    <dbReference type="NCBI Taxonomy" id="2838586"/>
    <lineage>
        <taxon>Bacteria</taxon>
        <taxon>Bacillati</taxon>
        <taxon>Bacillota</taxon>
        <taxon>Clostridia</taxon>
        <taxon>Eubacteriales</taxon>
        <taxon>Oscillospiraceae</taxon>
        <taxon>Flavonifractor</taxon>
    </lineage>
</organism>
<comment type="caution">
    <text evidence="7">The sequence shown here is derived from an EMBL/GenBank/DDBJ whole genome shotgun (WGS) entry which is preliminary data.</text>
</comment>
<comment type="similarity">
    <text evidence="1">Belongs to the sigma-70 factor family. ECF subfamily.</text>
</comment>
<keyword evidence="3" id="KW-0731">Sigma factor</keyword>
<evidence type="ECO:0000313" key="8">
    <source>
        <dbReference type="Proteomes" id="UP000823921"/>
    </source>
</evidence>
<dbReference type="GO" id="GO:0016987">
    <property type="term" value="F:sigma factor activity"/>
    <property type="evidence" value="ECO:0007669"/>
    <property type="project" value="UniProtKB-KW"/>
</dbReference>
<evidence type="ECO:0000313" key="7">
    <source>
        <dbReference type="EMBL" id="HJB80303.1"/>
    </source>
</evidence>
<gene>
    <name evidence="7" type="ORF">H9712_04910</name>
</gene>
<dbReference type="AlphaFoldDB" id="A0A9D2MND8"/>
<evidence type="ECO:0000256" key="1">
    <source>
        <dbReference type="ARBA" id="ARBA00010641"/>
    </source>
</evidence>
<dbReference type="InterPro" id="IPR013325">
    <property type="entry name" value="RNA_pol_sigma_r2"/>
</dbReference>
<protein>
    <submittedName>
        <fullName evidence="7">RNA polymerase sigma factor</fullName>
    </submittedName>
</protein>
<feature type="domain" description="RNA polymerase sigma-70 region 2" evidence="5">
    <location>
        <begin position="39"/>
        <end position="106"/>
    </location>
</feature>
<dbReference type="PANTHER" id="PTHR43133:SF62">
    <property type="entry name" value="RNA POLYMERASE SIGMA FACTOR SIGZ"/>
    <property type="match status" value="1"/>
</dbReference>
<dbReference type="SUPFAM" id="SSF88659">
    <property type="entry name" value="Sigma3 and sigma4 domains of RNA polymerase sigma factors"/>
    <property type="match status" value="1"/>
</dbReference>
<dbReference type="SUPFAM" id="SSF88946">
    <property type="entry name" value="Sigma2 domain of RNA polymerase sigma factors"/>
    <property type="match status" value="1"/>
</dbReference>
<reference evidence="7" key="2">
    <citation type="submission" date="2021-04" db="EMBL/GenBank/DDBJ databases">
        <authorList>
            <person name="Gilroy R."/>
        </authorList>
    </citation>
    <scope>NUCLEOTIDE SEQUENCE</scope>
    <source>
        <strain evidence="7">CHK192-8294</strain>
    </source>
</reference>
<evidence type="ECO:0000259" key="5">
    <source>
        <dbReference type="Pfam" id="PF04542"/>
    </source>
</evidence>
<sequence>MLILLETMAEESRRATAPDVLEPLLVRMQAGEQEALAELYHHARTAVYGLALSYLKNSHDAEDVAQDTFVRVWENVHQYQPRGTPLAWVLTVARNLALMKLRERGKTEELEPESWEQMAADSPLVTVEDRQVLRAALEGLTDEERQVVTLHAVTGWKHKEIAHLLNLPLSTVLSKYRRALQKLRTMLEEGEKP</sequence>
<keyword evidence="2" id="KW-0805">Transcription regulation</keyword>
<reference evidence="7" key="1">
    <citation type="journal article" date="2021" name="PeerJ">
        <title>Extensive microbial diversity within the chicken gut microbiome revealed by metagenomics and culture.</title>
        <authorList>
            <person name="Gilroy R."/>
            <person name="Ravi A."/>
            <person name="Getino M."/>
            <person name="Pursley I."/>
            <person name="Horton D.L."/>
            <person name="Alikhan N.F."/>
            <person name="Baker D."/>
            <person name="Gharbi K."/>
            <person name="Hall N."/>
            <person name="Watson M."/>
            <person name="Adriaenssens E.M."/>
            <person name="Foster-Nyarko E."/>
            <person name="Jarju S."/>
            <person name="Secka A."/>
            <person name="Antonio M."/>
            <person name="Oren A."/>
            <person name="Chaudhuri R.R."/>
            <person name="La Ragione R."/>
            <person name="Hildebrand F."/>
            <person name="Pallen M.J."/>
        </authorList>
    </citation>
    <scope>NUCLEOTIDE SEQUENCE</scope>
    <source>
        <strain evidence="7">CHK192-8294</strain>
    </source>
</reference>
<evidence type="ECO:0000256" key="2">
    <source>
        <dbReference type="ARBA" id="ARBA00023015"/>
    </source>
</evidence>
<dbReference type="InterPro" id="IPR036388">
    <property type="entry name" value="WH-like_DNA-bd_sf"/>
</dbReference>
<name>A0A9D2MND8_9FIRM</name>
<dbReference type="InterPro" id="IPR013249">
    <property type="entry name" value="RNA_pol_sigma70_r4_t2"/>
</dbReference>
<dbReference type="InterPro" id="IPR039425">
    <property type="entry name" value="RNA_pol_sigma-70-like"/>
</dbReference>
<proteinExistence type="inferred from homology"/>
<evidence type="ECO:0000256" key="3">
    <source>
        <dbReference type="ARBA" id="ARBA00023082"/>
    </source>
</evidence>
<dbReference type="InterPro" id="IPR007627">
    <property type="entry name" value="RNA_pol_sigma70_r2"/>
</dbReference>
<dbReference type="Gene3D" id="1.10.1740.10">
    <property type="match status" value="1"/>
</dbReference>